<evidence type="ECO:0000256" key="1">
    <source>
        <dbReference type="ARBA" id="ARBA00022741"/>
    </source>
</evidence>
<evidence type="ECO:0000313" key="6">
    <source>
        <dbReference type="EMBL" id="OPJ89465.1"/>
    </source>
</evidence>
<dbReference type="InterPro" id="IPR051995">
    <property type="entry name" value="Ciliary_GTPase"/>
</dbReference>
<dbReference type="STRING" id="372326.A0A1V4KYH4"/>
<dbReference type="GO" id="GO:0005525">
    <property type="term" value="F:GTP binding"/>
    <property type="evidence" value="ECO:0007669"/>
    <property type="project" value="UniProtKB-KW"/>
</dbReference>
<accession>A0A1V4KYH4</accession>
<keyword evidence="7" id="KW-1185">Reference proteome</keyword>
<feature type="binding site" evidence="3">
    <location>
        <begin position="130"/>
        <end position="133"/>
    </location>
    <ligand>
        <name>GTP</name>
        <dbReference type="ChEBI" id="CHEBI:37565"/>
    </ligand>
</feature>
<sequence>MFHLFSNCWSWLQAIQEPIRKVTLLVVGLDNAGKTSVIMDIERALAGEVLPAVQPGQTRLRMDRFEVTLVDLPGSQRSRSTWRSHYSAAHGLLFILDSSDLARMEEARKVLSRVLGHPDVSGKPILLLANKQDSASALLPCELIERLALERLVNENRSPCRIEPCAAKRGPHAGSSRTTLQGLRWLLRVVPATPEEGTKGPGKRKKNVKVRKKGSRQPSSAEELDRPEVGDSRAGAAGGLLTPNRVGQEEPATTETATPHPAQGTKKKKKKKIKNKIKSQEPAAEQQHEEVSSTFDLYRRAMLALKMRQEQRKQQSTIVP</sequence>
<reference evidence="6 7" key="1">
    <citation type="submission" date="2016-02" db="EMBL/GenBank/DDBJ databases">
        <title>Band-tailed pigeon sequencing and assembly.</title>
        <authorList>
            <person name="Soares A.E."/>
            <person name="Novak B.J."/>
            <person name="Rice E.S."/>
            <person name="O'Connell B."/>
            <person name="Chang D."/>
            <person name="Weber S."/>
            <person name="Shapiro B."/>
        </authorList>
    </citation>
    <scope>NUCLEOTIDE SEQUENCE [LARGE SCALE GENOMIC DNA]</scope>
    <source>
        <strain evidence="6">BTP2013</strain>
        <tissue evidence="6">Blood</tissue>
    </source>
</reference>
<dbReference type="InterPro" id="IPR027417">
    <property type="entry name" value="P-loop_NTPase"/>
</dbReference>
<dbReference type="GO" id="GO:0046872">
    <property type="term" value="F:metal ion binding"/>
    <property type="evidence" value="ECO:0007669"/>
    <property type="project" value="UniProtKB-KW"/>
</dbReference>
<protein>
    <submittedName>
        <fullName evidence="6">ADP-ribosylation factor-like 13A</fullName>
    </submittedName>
</protein>
<dbReference type="InterPro" id="IPR006689">
    <property type="entry name" value="Small_GTPase_ARF/SAR"/>
</dbReference>
<dbReference type="GO" id="GO:0097500">
    <property type="term" value="P:receptor localization to non-motile cilium"/>
    <property type="evidence" value="ECO:0007669"/>
    <property type="project" value="TreeGrafter"/>
</dbReference>
<dbReference type="EMBL" id="LSYS01001150">
    <property type="protein sequence ID" value="OPJ89465.1"/>
    <property type="molecule type" value="Genomic_DNA"/>
</dbReference>
<dbReference type="Pfam" id="PF00025">
    <property type="entry name" value="Arf"/>
    <property type="match status" value="1"/>
</dbReference>
<dbReference type="SUPFAM" id="SSF52540">
    <property type="entry name" value="P-loop containing nucleoside triphosphate hydrolases"/>
    <property type="match status" value="1"/>
</dbReference>
<dbReference type="GO" id="GO:1905515">
    <property type="term" value="P:non-motile cilium assembly"/>
    <property type="evidence" value="ECO:0007669"/>
    <property type="project" value="TreeGrafter"/>
</dbReference>
<keyword evidence="4" id="KW-0460">Magnesium</keyword>
<dbReference type="PANTHER" id="PTHR46090">
    <property type="entry name" value="ADP-RIBOSYLATION FACTOR-LIKE PROTEIN 13B"/>
    <property type="match status" value="1"/>
</dbReference>
<dbReference type="PRINTS" id="PR00328">
    <property type="entry name" value="SAR1GTPBP"/>
</dbReference>
<feature type="compositionally biased region" description="Basic residues" evidence="5">
    <location>
        <begin position="265"/>
        <end position="277"/>
    </location>
</feature>
<dbReference type="GO" id="GO:0097730">
    <property type="term" value="C:non-motile cilium"/>
    <property type="evidence" value="ECO:0007669"/>
    <property type="project" value="TreeGrafter"/>
</dbReference>
<keyword evidence="1 3" id="KW-0547">Nucleotide-binding</keyword>
<dbReference type="Proteomes" id="UP000190648">
    <property type="component" value="Unassembled WGS sequence"/>
</dbReference>
<evidence type="ECO:0000313" key="7">
    <source>
        <dbReference type="Proteomes" id="UP000190648"/>
    </source>
</evidence>
<comment type="caution">
    <text evidence="6">The sequence shown here is derived from an EMBL/GenBank/DDBJ whole genome shotgun (WGS) entry which is preliminary data.</text>
</comment>
<proteinExistence type="predicted"/>
<keyword evidence="4" id="KW-0479">Metal-binding</keyword>
<dbReference type="SMART" id="SM00177">
    <property type="entry name" value="ARF"/>
    <property type="match status" value="1"/>
</dbReference>
<evidence type="ECO:0000256" key="2">
    <source>
        <dbReference type="ARBA" id="ARBA00023134"/>
    </source>
</evidence>
<dbReference type="PROSITE" id="PS51417">
    <property type="entry name" value="ARF"/>
    <property type="match status" value="1"/>
</dbReference>
<feature type="binding site" evidence="4">
    <location>
        <position position="35"/>
    </location>
    <ligand>
        <name>Mg(2+)</name>
        <dbReference type="ChEBI" id="CHEBI:18420"/>
    </ligand>
</feature>
<keyword evidence="2 3" id="KW-0342">GTP-binding</keyword>
<evidence type="ECO:0000256" key="3">
    <source>
        <dbReference type="PIRSR" id="PIRSR606689-1"/>
    </source>
</evidence>
<evidence type="ECO:0000256" key="5">
    <source>
        <dbReference type="SAM" id="MobiDB-lite"/>
    </source>
</evidence>
<dbReference type="GO" id="GO:0060170">
    <property type="term" value="C:ciliary membrane"/>
    <property type="evidence" value="ECO:0007669"/>
    <property type="project" value="TreeGrafter"/>
</dbReference>
<feature type="binding site" evidence="3">
    <location>
        <position position="74"/>
    </location>
    <ligand>
        <name>GTP</name>
        <dbReference type="ChEBI" id="CHEBI:37565"/>
    </ligand>
</feature>
<dbReference type="OrthoDB" id="14717at2759"/>
<feature type="binding site" evidence="3">
    <location>
        <begin position="28"/>
        <end position="35"/>
    </location>
    <ligand>
        <name>GTP</name>
        <dbReference type="ChEBI" id="CHEBI:37565"/>
    </ligand>
</feature>
<feature type="region of interest" description="Disordered" evidence="5">
    <location>
        <begin position="191"/>
        <end position="294"/>
    </location>
</feature>
<feature type="compositionally biased region" description="Low complexity" evidence="5">
    <location>
        <begin position="249"/>
        <end position="262"/>
    </location>
</feature>
<name>A0A1V4KYH4_PATFA</name>
<dbReference type="Gene3D" id="3.40.50.300">
    <property type="entry name" value="P-loop containing nucleotide triphosphate hydrolases"/>
    <property type="match status" value="1"/>
</dbReference>
<organism evidence="6 7">
    <name type="scientific">Patagioenas fasciata monilis</name>
    <dbReference type="NCBI Taxonomy" id="372326"/>
    <lineage>
        <taxon>Eukaryota</taxon>
        <taxon>Metazoa</taxon>
        <taxon>Chordata</taxon>
        <taxon>Craniata</taxon>
        <taxon>Vertebrata</taxon>
        <taxon>Euteleostomi</taxon>
        <taxon>Archelosauria</taxon>
        <taxon>Archosauria</taxon>
        <taxon>Dinosauria</taxon>
        <taxon>Saurischia</taxon>
        <taxon>Theropoda</taxon>
        <taxon>Coelurosauria</taxon>
        <taxon>Aves</taxon>
        <taxon>Neognathae</taxon>
        <taxon>Neoaves</taxon>
        <taxon>Columbimorphae</taxon>
        <taxon>Columbiformes</taxon>
        <taxon>Columbidae</taxon>
        <taxon>Patagioenas</taxon>
    </lineage>
</organism>
<dbReference type="GO" id="GO:0003924">
    <property type="term" value="F:GTPase activity"/>
    <property type="evidence" value="ECO:0007669"/>
    <property type="project" value="InterPro"/>
</dbReference>
<dbReference type="SMART" id="SM00178">
    <property type="entry name" value="SAR"/>
    <property type="match status" value="1"/>
</dbReference>
<feature type="compositionally biased region" description="Basic residues" evidence="5">
    <location>
        <begin position="201"/>
        <end position="215"/>
    </location>
</feature>
<evidence type="ECO:0000256" key="4">
    <source>
        <dbReference type="PIRSR" id="PIRSR606689-2"/>
    </source>
</evidence>
<dbReference type="PANTHER" id="PTHR46090:SF4">
    <property type="entry name" value="ADP RIBOSYLATION FACTOR LIKE GTPASE 13A"/>
    <property type="match status" value="1"/>
</dbReference>
<gene>
    <name evidence="6" type="primary">ARL13A</name>
    <name evidence="6" type="ORF">AV530_003688</name>
</gene>
<dbReference type="AlphaFoldDB" id="A0A1V4KYH4"/>